<dbReference type="eggNOG" id="KOG2583">
    <property type="taxonomic scope" value="Eukaryota"/>
</dbReference>
<dbReference type="InterPro" id="IPR011765">
    <property type="entry name" value="Pept_M16_N"/>
</dbReference>
<evidence type="ECO:0000256" key="4">
    <source>
        <dbReference type="ARBA" id="ARBA00022792"/>
    </source>
</evidence>
<evidence type="ECO:0000256" key="7">
    <source>
        <dbReference type="ARBA" id="ARBA00023128"/>
    </source>
</evidence>
<dbReference type="Pfam" id="PF00675">
    <property type="entry name" value="Peptidase_M16"/>
    <property type="match status" value="1"/>
</dbReference>
<evidence type="ECO:0000313" key="16">
    <source>
        <dbReference type="EMBL" id="CCH45466.1"/>
    </source>
</evidence>
<dbReference type="FunCoup" id="K0KQU3">
    <property type="interactions" value="318"/>
</dbReference>
<proteinExistence type="inferred from homology"/>
<dbReference type="Gene3D" id="3.30.830.10">
    <property type="entry name" value="Metalloenzyme, LuxS/M16 peptidase-like"/>
    <property type="match status" value="2"/>
</dbReference>
<evidence type="ECO:0000259" key="15">
    <source>
        <dbReference type="Pfam" id="PF05193"/>
    </source>
</evidence>
<evidence type="ECO:0000256" key="11">
    <source>
        <dbReference type="ARBA" id="ARBA00041372"/>
    </source>
</evidence>
<keyword evidence="2" id="KW-0813">Transport</keyword>
<dbReference type="GO" id="GO:0005743">
    <property type="term" value="C:mitochondrial inner membrane"/>
    <property type="evidence" value="ECO:0007669"/>
    <property type="project" value="UniProtKB-SubCell"/>
</dbReference>
<dbReference type="InterPro" id="IPR007863">
    <property type="entry name" value="Peptidase_M16_C"/>
</dbReference>
<dbReference type="InParanoid" id="K0KQU3"/>
<evidence type="ECO:0000256" key="3">
    <source>
        <dbReference type="ARBA" id="ARBA00022660"/>
    </source>
</evidence>
<dbReference type="PANTHER" id="PTHR11851:SF209">
    <property type="entry name" value="CYTOCHROME B-C1 COMPLEX SUBUNIT 2, MITOCHONDRIAL"/>
    <property type="match status" value="1"/>
</dbReference>
<feature type="domain" description="Peptidase M16 C-terminal" evidence="15">
    <location>
        <begin position="169"/>
        <end position="314"/>
    </location>
</feature>
<dbReference type="PANTHER" id="PTHR11851">
    <property type="entry name" value="METALLOPROTEASE"/>
    <property type="match status" value="1"/>
</dbReference>
<keyword evidence="8" id="KW-0472">Membrane</keyword>
<evidence type="ECO:0000256" key="10">
    <source>
        <dbReference type="ARBA" id="ARBA00040751"/>
    </source>
</evidence>
<evidence type="ECO:0000256" key="5">
    <source>
        <dbReference type="ARBA" id="ARBA00022946"/>
    </source>
</evidence>
<evidence type="ECO:0000256" key="12">
    <source>
        <dbReference type="ARBA" id="ARBA00041778"/>
    </source>
</evidence>
<evidence type="ECO:0000256" key="2">
    <source>
        <dbReference type="ARBA" id="ARBA00022448"/>
    </source>
</evidence>
<evidence type="ECO:0000256" key="9">
    <source>
        <dbReference type="ARBA" id="ARBA00038146"/>
    </source>
</evidence>
<dbReference type="GO" id="GO:0046872">
    <property type="term" value="F:metal ion binding"/>
    <property type="evidence" value="ECO:0007669"/>
    <property type="project" value="InterPro"/>
</dbReference>
<keyword evidence="17" id="KW-1185">Reference proteome</keyword>
<keyword evidence="6" id="KW-0249">Electron transport</keyword>
<comment type="subcellular location">
    <subcellularLocation>
        <location evidence="1">Mitochondrion inner membrane</location>
        <topology evidence="1">Peripheral membrane protein</topology>
        <orientation evidence="1">Matrix side</orientation>
    </subcellularLocation>
</comment>
<reference evidence="16 17" key="1">
    <citation type="journal article" date="2012" name="Eukaryot. Cell">
        <title>Draft genome sequence of Wickerhamomyces ciferrii NRRL Y-1031 F-60-10.</title>
        <authorList>
            <person name="Schneider J."/>
            <person name="Andrea H."/>
            <person name="Blom J."/>
            <person name="Jaenicke S."/>
            <person name="Ruckert C."/>
            <person name="Schorsch C."/>
            <person name="Szczepanowski R."/>
            <person name="Farwick M."/>
            <person name="Goesmann A."/>
            <person name="Puhler A."/>
            <person name="Schaffer S."/>
            <person name="Tauch A."/>
            <person name="Kohler T."/>
            <person name="Brinkrolf K."/>
        </authorList>
    </citation>
    <scope>NUCLEOTIDE SEQUENCE [LARGE SCALE GENOMIC DNA]</scope>
    <source>
        <strain evidence="17">ATCC 14091 / BCRC 22168 / CBS 111 / JCM 3599 / NBRC 0793 / NRRL Y-1031 F-60-10</strain>
    </source>
</reference>
<feature type="domain" description="Peptidase M16 N-terminal" evidence="14">
    <location>
        <begin position="25"/>
        <end position="165"/>
    </location>
</feature>
<dbReference type="STRING" id="1206466.K0KQU3"/>
<dbReference type="FunFam" id="3.30.830.10:FF:000021">
    <property type="entry name" value="Cytochrome b-c1 complex subunit 2"/>
    <property type="match status" value="1"/>
</dbReference>
<keyword evidence="4" id="KW-0999">Mitochondrion inner membrane</keyword>
<dbReference type="EMBL" id="CAIF01000197">
    <property type="protein sequence ID" value="CCH45466.1"/>
    <property type="molecule type" value="Genomic_DNA"/>
</dbReference>
<dbReference type="Pfam" id="PF05193">
    <property type="entry name" value="Peptidase_M16_C"/>
    <property type="match status" value="1"/>
</dbReference>
<keyword evidence="3" id="KW-0679">Respiratory chain</keyword>
<evidence type="ECO:0000256" key="8">
    <source>
        <dbReference type="ARBA" id="ARBA00023136"/>
    </source>
</evidence>
<keyword evidence="5" id="KW-0809">Transit peptide</keyword>
<dbReference type="Proteomes" id="UP000009328">
    <property type="component" value="Unassembled WGS sequence"/>
</dbReference>
<protein>
    <recommendedName>
        <fullName evidence="10">Cytochrome b-c1 complex subunit 2, mitochondrial</fullName>
    </recommendedName>
    <alternativeName>
        <fullName evidence="12">Complex III subunit 2</fullName>
    </alternativeName>
    <alternativeName>
        <fullName evidence="11">Core protein II</fullName>
    </alternativeName>
    <alternativeName>
        <fullName evidence="13">Ubiquinol-cytochrome-c reductase complex core protein 2</fullName>
    </alternativeName>
</protein>
<dbReference type="AlphaFoldDB" id="K0KQU3"/>
<evidence type="ECO:0000313" key="17">
    <source>
        <dbReference type="Proteomes" id="UP000009328"/>
    </source>
</evidence>
<evidence type="ECO:0000256" key="13">
    <source>
        <dbReference type="ARBA" id="ARBA00042707"/>
    </source>
</evidence>
<comment type="caution">
    <text evidence="16">The sequence shown here is derived from an EMBL/GenBank/DDBJ whole genome shotgun (WGS) entry which is preliminary data.</text>
</comment>
<evidence type="ECO:0000259" key="14">
    <source>
        <dbReference type="Pfam" id="PF00675"/>
    </source>
</evidence>
<dbReference type="HOGENOM" id="CLU_009902_0_1_1"/>
<keyword evidence="7" id="KW-0496">Mitochondrion</keyword>
<dbReference type="SUPFAM" id="SSF63411">
    <property type="entry name" value="LuxS/MPP-like metallohydrolase"/>
    <property type="match status" value="2"/>
</dbReference>
<dbReference type="InterPro" id="IPR011249">
    <property type="entry name" value="Metalloenz_LuxS/M16"/>
</dbReference>
<evidence type="ECO:0000256" key="6">
    <source>
        <dbReference type="ARBA" id="ARBA00022982"/>
    </source>
</evidence>
<gene>
    <name evidence="16" type="ORF">BN7_5048</name>
</gene>
<organism evidence="16 17">
    <name type="scientific">Wickerhamomyces ciferrii (strain ATCC 14091 / BCRC 22168 / CBS 111 / JCM 3599 / NBRC 0793 / NRRL Y-1031 F-60-10)</name>
    <name type="common">Yeast</name>
    <name type="synonym">Pichia ciferrii</name>
    <dbReference type="NCBI Taxonomy" id="1206466"/>
    <lineage>
        <taxon>Eukaryota</taxon>
        <taxon>Fungi</taxon>
        <taxon>Dikarya</taxon>
        <taxon>Ascomycota</taxon>
        <taxon>Saccharomycotina</taxon>
        <taxon>Saccharomycetes</taxon>
        <taxon>Phaffomycetales</taxon>
        <taxon>Wickerhamomycetaceae</taxon>
        <taxon>Wickerhamomyces</taxon>
    </lineage>
</organism>
<dbReference type="InterPro" id="IPR050361">
    <property type="entry name" value="MPP/UQCRC_Complex"/>
</dbReference>
<comment type="similarity">
    <text evidence="9">Belongs to the peptidase M16 family. UQCRC2/QCR2 subfamily.</text>
</comment>
<accession>K0KQU3</accession>
<evidence type="ECO:0000256" key="1">
    <source>
        <dbReference type="ARBA" id="ARBA00004443"/>
    </source>
</evidence>
<name>K0KQU3_WICCF</name>
<sequence length="370" mass="40801">MLSRRLARSIPTSTRGYATKIQAADHESGKISSLTVKVNGGSRYQDKDGLAHLLSRFNFQNTRNRSALRLTRESELLGGEFKSTVTRDGIYLSANFLKESLPYFVNAIGDVLYKSSFKEYEFPETVLPAAKYDLSLALANPTFKANELLHSITYRGDLGNPLLYDGVSKISLQDVKEYANKVYTRNNIELHGKGINQKDLEGFFRDSTLSKLPEGSSLLSTKAPKTFEGVESRLRSVGSSTVGIAIPVKTADFATYEVLSNYLTSPLSELSSIISEVKFNKYNQSGLFTLFINGEASSISEKIKTVVKTLKKSTDISTANKLTTAELALANDTALEPLTFDVSKVKDFKLGKFNYVAVGDVNKLPYADEL</sequence>